<reference evidence="2" key="1">
    <citation type="submission" date="2024-06" db="EMBL/GenBank/DDBJ databases">
        <authorList>
            <consortium name="consrtm"/>
            <person name="Uemura M."/>
            <person name="Terahara T."/>
        </authorList>
    </citation>
    <scope>NUCLEOTIDE SEQUENCE</scope>
    <source>
        <strain evidence="2">KM77-8</strain>
    </source>
</reference>
<accession>A0AAT9HSK3</accession>
<feature type="region of interest" description="Disordered" evidence="1">
    <location>
        <begin position="1"/>
        <end position="36"/>
    </location>
</feature>
<proteinExistence type="predicted"/>
<protein>
    <submittedName>
        <fullName evidence="2">Uncharacterized protein</fullName>
    </submittedName>
</protein>
<evidence type="ECO:0000313" key="2">
    <source>
        <dbReference type="EMBL" id="BFO20417.1"/>
    </source>
</evidence>
<name>A0AAT9HSK3_9ACTN</name>
<evidence type="ECO:0000256" key="1">
    <source>
        <dbReference type="SAM" id="MobiDB-lite"/>
    </source>
</evidence>
<gene>
    <name evidence="2" type="ORF">SHKM778_68050</name>
</gene>
<dbReference type="PANTHER" id="PTHR43873:SF1">
    <property type="entry name" value="COBYRINATE A,C-DIAMIDE SYNTHASE"/>
    <property type="match status" value="1"/>
</dbReference>
<sequence length="101" mass="10914">MPGRRGREASNGEFRPTVGDRRALVGEREDHRRHGVDGRAVRAGFAVSPHKVGPDYIDPGYHSLATGRVGRNLDAYLCGPELVAPLFAHGARGVTSPSWRG</sequence>
<dbReference type="EMBL" id="AP035768">
    <property type="protein sequence ID" value="BFO20417.1"/>
    <property type="molecule type" value="Genomic_DNA"/>
</dbReference>
<reference evidence="2" key="2">
    <citation type="submission" date="2024-07" db="EMBL/GenBank/DDBJ databases">
        <title>Streptomyces haneummycinica sp. nov., a new antibiotic-producing actinobacterium isolated from marine sediment.</title>
        <authorList>
            <person name="Uemura M."/>
            <person name="Hamada M."/>
            <person name="Hirano S."/>
            <person name="Kobayashi K."/>
            <person name="Ohshiro T."/>
            <person name="Kobayashi T."/>
            <person name="Terahara T."/>
        </authorList>
    </citation>
    <scope>NUCLEOTIDE SEQUENCE</scope>
    <source>
        <strain evidence="2">KM77-8</strain>
    </source>
</reference>
<organism evidence="2">
    <name type="scientific">Streptomyces haneummycinicus</name>
    <dbReference type="NCBI Taxonomy" id="3074435"/>
    <lineage>
        <taxon>Bacteria</taxon>
        <taxon>Bacillati</taxon>
        <taxon>Actinomycetota</taxon>
        <taxon>Actinomycetes</taxon>
        <taxon>Kitasatosporales</taxon>
        <taxon>Streptomycetaceae</taxon>
        <taxon>Streptomyces</taxon>
    </lineage>
</organism>
<feature type="compositionally biased region" description="Basic and acidic residues" evidence="1">
    <location>
        <begin position="18"/>
        <end position="36"/>
    </location>
</feature>
<feature type="compositionally biased region" description="Basic and acidic residues" evidence="1">
    <location>
        <begin position="1"/>
        <end position="10"/>
    </location>
</feature>
<dbReference type="AlphaFoldDB" id="A0AAT9HSK3"/>
<dbReference type="GO" id="GO:0042242">
    <property type="term" value="F:cobyrinic acid a,c-diamide synthase activity"/>
    <property type="evidence" value="ECO:0007669"/>
    <property type="project" value="InterPro"/>
</dbReference>
<dbReference type="PANTHER" id="PTHR43873">
    <property type="entry name" value="COBYRINATE A,C-DIAMIDE SYNTHASE"/>
    <property type="match status" value="1"/>
</dbReference>
<dbReference type="InterPro" id="IPR004484">
    <property type="entry name" value="CbiA/CobB_synth"/>
</dbReference>